<organism evidence="10">
    <name type="scientific">Streptomyces pristinaespiralis</name>
    <dbReference type="NCBI Taxonomy" id="38300"/>
    <lineage>
        <taxon>Bacteria</taxon>
        <taxon>Bacillati</taxon>
        <taxon>Actinomycetota</taxon>
        <taxon>Actinomycetes</taxon>
        <taxon>Kitasatosporales</taxon>
        <taxon>Streptomycetaceae</taxon>
        <taxon>Streptomyces</taxon>
    </lineage>
</organism>
<comment type="subcellular location">
    <subcellularLocation>
        <location evidence="1">Cell membrane</location>
        <topology evidence="1">Multi-pass membrane protein</topology>
    </subcellularLocation>
</comment>
<dbReference type="RefSeq" id="WP_005307967.1">
    <property type="nucleotide sequence ID" value="NZ_CP011340.1"/>
</dbReference>
<dbReference type="PROSITE" id="PS50929">
    <property type="entry name" value="ABC_TM1F"/>
    <property type="match status" value="1"/>
</dbReference>
<dbReference type="PROSITE" id="PS50893">
    <property type="entry name" value="ABC_TRANSPORTER_2"/>
    <property type="match status" value="1"/>
</dbReference>
<proteinExistence type="inferred from homology"/>
<keyword evidence="5" id="KW-0547">Nucleotide-binding</keyword>
<dbReference type="FunFam" id="3.40.50.300:FF:000299">
    <property type="entry name" value="ABC transporter ATP-binding protein/permease"/>
    <property type="match status" value="1"/>
</dbReference>
<dbReference type="GO" id="GO:0015421">
    <property type="term" value="F:ABC-type oligopeptide transporter activity"/>
    <property type="evidence" value="ECO:0007669"/>
    <property type="project" value="TreeGrafter"/>
</dbReference>
<evidence type="ECO:0000256" key="6">
    <source>
        <dbReference type="ARBA" id="ARBA00022840"/>
    </source>
</evidence>
<dbReference type="Pfam" id="PF00664">
    <property type="entry name" value="ABC_membrane"/>
    <property type="match status" value="1"/>
</dbReference>
<dbReference type="Pfam" id="PF00005">
    <property type="entry name" value="ABC_tran"/>
    <property type="match status" value="1"/>
</dbReference>
<reference evidence="10 11" key="1">
    <citation type="submission" date="2015-08" db="EMBL/GenBank/DDBJ databases">
        <title>Genome sequence of the pristinamycin over-producing bacterium Streptomyces pristinaespiralis HCCB10218.</title>
        <authorList>
            <person name="Tian J."/>
            <person name="Yang J."/>
            <person name="Li L."/>
            <person name="Ruan L."/>
            <person name="Wei W."/>
            <person name="Zheng G."/>
            <person name="Wei Z."/>
            <person name="Yang S."/>
            <person name="Ge M."/>
            <person name="Jiang W."/>
            <person name="Lu Y."/>
        </authorList>
    </citation>
    <scope>NUCLEOTIDE SEQUENCE [LARGE SCALE GENOMIC DNA]</scope>
    <source>
        <strain evidence="10 11">HCCB 10218</strain>
    </source>
</reference>
<dbReference type="SUPFAM" id="SSF90123">
    <property type="entry name" value="ABC transporter transmembrane region"/>
    <property type="match status" value="1"/>
</dbReference>
<dbReference type="Proteomes" id="UP000060513">
    <property type="component" value="Chromosome"/>
</dbReference>
<dbReference type="STRING" id="38300.SPRI_0546"/>
<dbReference type="InterPro" id="IPR039421">
    <property type="entry name" value="Type_1_exporter"/>
</dbReference>
<dbReference type="EMBL" id="CP011340">
    <property type="protein sequence ID" value="ALC18852.1"/>
    <property type="molecule type" value="Genomic_DNA"/>
</dbReference>
<evidence type="ECO:0000256" key="8">
    <source>
        <dbReference type="ARBA" id="ARBA00023136"/>
    </source>
</evidence>
<dbReference type="GO" id="GO:0005886">
    <property type="term" value="C:plasma membrane"/>
    <property type="evidence" value="ECO:0007669"/>
    <property type="project" value="UniProtKB-SubCell"/>
</dbReference>
<protein>
    <submittedName>
        <fullName evidence="10">ABC transporter</fullName>
    </submittedName>
</protein>
<keyword evidence="7" id="KW-1133">Transmembrane helix</keyword>
<dbReference type="PROSITE" id="PS00211">
    <property type="entry name" value="ABC_TRANSPORTER_1"/>
    <property type="match status" value="1"/>
</dbReference>
<sequence>MATPESPLDHRYRGEHPVRTLRYLFRPERARLAGAVAVFFGKHTPVWLLPPVTANIIDVVVEQRPISELWWNCAVMLVVLALNLPLHLLYVHWMHGSVRRVGRDLRSALVQRMQQLSIGFHTRTSSSVLHAKVIRDVETLETGVQQAADNGLTAAATLTGGLAVIAVVTPAFLPVFVVLVPASALIVVTLRSRLRDRNASFRRSVERLSSSVSEMTTLIPITRAHALERTALRRVDHDLDTVLREGSRLDLLNGRFGSLSWMVLNTLGMGCLAGAALVAYYGWLDITPGAVVMLSAYFSSLTGSVTTLLTLAPVIGKALESVRSVGEVLQAPDLEENDGKEHVAAVAGEFRFEGVSLTYDDDGGDRPALDRLDLTVPAGQTVALVGGSGAGKSTVLNLVLGFHRATGGRILLDGRDLADLDLRSYRRFLSVVPQESILFEGSIRDNVAYGLPDVDERAIRRALADANAAEFVDRLPHGLDTVVGERGARLSGGQRQRLAIARALIRDPRVLVLDEATSALDAHSEALIQQALARLVAGRTVFIVAHRLSTIKNADRIVVLEHGRVQEAGTHAELLARAGAYARLQSAQMS</sequence>
<dbReference type="CDD" id="cd07346">
    <property type="entry name" value="ABC_6TM_exporters"/>
    <property type="match status" value="1"/>
</dbReference>
<keyword evidence="6" id="KW-0067">ATP-binding</keyword>
<dbReference type="PATRIC" id="fig|38300.4.peg.580"/>
<evidence type="ECO:0000256" key="5">
    <source>
        <dbReference type="ARBA" id="ARBA00022741"/>
    </source>
</evidence>
<name>A0A0M4D504_STRPR</name>
<dbReference type="InterPro" id="IPR027417">
    <property type="entry name" value="P-loop_NTPase"/>
</dbReference>
<evidence type="ECO:0000313" key="10">
    <source>
        <dbReference type="EMBL" id="ALC18852.1"/>
    </source>
</evidence>
<dbReference type="OrthoDB" id="9806127at2"/>
<keyword evidence="4" id="KW-0812">Transmembrane</keyword>
<evidence type="ECO:0000256" key="4">
    <source>
        <dbReference type="ARBA" id="ARBA00022692"/>
    </source>
</evidence>
<keyword evidence="8" id="KW-0472">Membrane</keyword>
<dbReference type="InterPro" id="IPR017871">
    <property type="entry name" value="ABC_transporter-like_CS"/>
</dbReference>
<evidence type="ECO:0000256" key="1">
    <source>
        <dbReference type="ARBA" id="ARBA00004651"/>
    </source>
</evidence>
<evidence type="ECO:0000313" key="11">
    <source>
        <dbReference type="Proteomes" id="UP000060513"/>
    </source>
</evidence>
<dbReference type="InterPro" id="IPR036640">
    <property type="entry name" value="ABC1_TM_sf"/>
</dbReference>
<evidence type="ECO:0000256" key="3">
    <source>
        <dbReference type="ARBA" id="ARBA00022475"/>
    </source>
</evidence>
<accession>A0A0M4D504</accession>
<evidence type="ECO:0000256" key="9">
    <source>
        <dbReference type="ARBA" id="ARBA00061644"/>
    </source>
</evidence>
<dbReference type="Gene3D" id="3.40.50.300">
    <property type="entry name" value="P-loop containing nucleotide triphosphate hydrolases"/>
    <property type="match status" value="1"/>
</dbReference>
<dbReference type="GO" id="GO:0005524">
    <property type="term" value="F:ATP binding"/>
    <property type="evidence" value="ECO:0007669"/>
    <property type="project" value="UniProtKB-KW"/>
</dbReference>
<dbReference type="PANTHER" id="PTHR43394:SF1">
    <property type="entry name" value="ATP-BINDING CASSETTE SUB-FAMILY B MEMBER 10, MITOCHONDRIAL"/>
    <property type="match status" value="1"/>
</dbReference>
<dbReference type="AlphaFoldDB" id="A0A0M4D504"/>
<dbReference type="OMA" id="ALCTRMQ"/>
<dbReference type="PANTHER" id="PTHR43394">
    <property type="entry name" value="ATP-DEPENDENT PERMEASE MDL1, MITOCHONDRIAL"/>
    <property type="match status" value="1"/>
</dbReference>
<dbReference type="InterPro" id="IPR003439">
    <property type="entry name" value="ABC_transporter-like_ATP-bd"/>
</dbReference>
<dbReference type="InterPro" id="IPR011527">
    <property type="entry name" value="ABC1_TM_dom"/>
</dbReference>
<comment type="similarity">
    <text evidence="9">Belongs to the ABC transporter superfamily. Lipid exporter (TC 3.A.1.106) family.</text>
</comment>
<dbReference type="KEGG" id="spri:SPRI_0546"/>
<dbReference type="InterPro" id="IPR003593">
    <property type="entry name" value="AAA+_ATPase"/>
</dbReference>
<dbReference type="SUPFAM" id="SSF52540">
    <property type="entry name" value="P-loop containing nucleoside triphosphate hydrolases"/>
    <property type="match status" value="1"/>
</dbReference>
<dbReference type="GeneID" id="97238372"/>
<keyword evidence="2" id="KW-0813">Transport</keyword>
<dbReference type="GO" id="GO:0016887">
    <property type="term" value="F:ATP hydrolysis activity"/>
    <property type="evidence" value="ECO:0007669"/>
    <property type="project" value="InterPro"/>
</dbReference>
<keyword evidence="3" id="KW-1003">Cell membrane</keyword>
<evidence type="ECO:0000256" key="2">
    <source>
        <dbReference type="ARBA" id="ARBA00022448"/>
    </source>
</evidence>
<dbReference type="Gene3D" id="1.20.1560.10">
    <property type="entry name" value="ABC transporter type 1, transmembrane domain"/>
    <property type="match status" value="1"/>
</dbReference>
<gene>
    <name evidence="10" type="ORF">SPRI_0546</name>
</gene>
<dbReference type="SMART" id="SM00382">
    <property type="entry name" value="AAA"/>
    <property type="match status" value="1"/>
</dbReference>
<evidence type="ECO:0000256" key="7">
    <source>
        <dbReference type="ARBA" id="ARBA00022989"/>
    </source>
</evidence>